<protein>
    <submittedName>
        <fullName evidence="2">Uncharacterized protein</fullName>
    </submittedName>
</protein>
<organism evidence="1 2">
    <name type="scientific">Panagrolaimus davidi</name>
    <dbReference type="NCBI Taxonomy" id="227884"/>
    <lineage>
        <taxon>Eukaryota</taxon>
        <taxon>Metazoa</taxon>
        <taxon>Ecdysozoa</taxon>
        <taxon>Nematoda</taxon>
        <taxon>Chromadorea</taxon>
        <taxon>Rhabditida</taxon>
        <taxon>Tylenchina</taxon>
        <taxon>Panagrolaimomorpha</taxon>
        <taxon>Panagrolaimoidea</taxon>
        <taxon>Panagrolaimidae</taxon>
        <taxon>Panagrolaimus</taxon>
    </lineage>
</organism>
<dbReference type="WBParaSite" id="PDA_v2.g2914.t1">
    <property type="protein sequence ID" value="PDA_v2.g2914.t1"/>
    <property type="gene ID" value="PDA_v2.g2914"/>
</dbReference>
<name>A0A914QHV9_9BILA</name>
<reference evidence="2" key="1">
    <citation type="submission" date="2022-11" db="UniProtKB">
        <authorList>
            <consortium name="WormBaseParasite"/>
        </authorList>
    </citation>
    <scope>IDENTIFICATION</scope>
</reference>
<keyword evidence="1" id="KW-1185">Reference proteome</keyword>
<proteinExistence type="predicted"/>
<evidence type="ECO:0000313" key="1">
    <source>
        <dbReference type="Proteomes" id="UP000887578"/>
    </source>
</evidence>
<dbReference type="Proteomes" id="UP000887578">
    <property type="component" value="Unplaced"/>
</dbReference>
<sequence>MYVHVDQPTLIFTDLYAFIGKQREVRELYPYETRISRGLLKIYSLNIVITVILLLPNIEQFMSKFQIINFTVNVSTIQQINKHHILFADFGAIIIPPEVYKSLQKYLVAKEQSSLSIVGEITYSLIGFAEQRYACWQLGENFTVYRDTMLFAKSTRGVLQMVQKKDKRKKVLISTGYRTVRMAEPIVPKRVKTPQINFKCDFINLSDFIAVTSIKRVVVRRN</sequence>
<evidence type="ECO:0000313" key="2">
    <source>
        <dbReference type="WBParaSite" id="PDA_v2.g2914.t1"/>
    </source>
</evidence>
<accession>A0A914QHV9</accession>
<dbReference type="AlphaFoldDB" id="A0A914QHV9"/>